<organism evidence="1">
    <name type="scientific">uncultured marine virus</name>
    <dbReference type="NCBI Taxonomy" id="186617"/>
    <lineage>
        <taxon>Viruses</taxon>
        <taxon>environmental samples</taxon>
    </lineage>
</organism>
<accession>A0A0F7L5G1</accession>
<reference evidence="1" key="2">
    <citation type="submission" date="2015-03" db="EMBL/GenBank/DDBJ databases">
        <authorList>
            <person name="Chow C.-E.T."/>
            <person name="Winget D.M."/>
            <person name="White R.A.III."/>
            <person name="Hallam S.J."/>
            <person name="Suttle C.A."/>
        </authorList>
    </citation>
    <scope>NUCLEOTIDE SEQUENCE</scope>
    <source>
        <strain evidence="1">Anoxic2_2</strain>
    </source>
</reference>
<evidence type="ECO:0000313" key="1">
    <source>
        <dbReference type="EMBL" id="AKH46752.1"/>
    </source>
</evidence>
<sequence length="81" mass="8898">MEAVFIVAKYPSTTAFSAVFPLATKVTLEDFILPFHSISPKPLIKSTKTCGLSMVVLYQTINIAVRSYPMSPGFMIPNKIS</sequence>
<reference evidence="1" key="1">
    <citation type="journal article" date="2015" name="Front. Microbiol.">
        <title>Combining genomic sequencing methods to explore viral diversity and reveal potential virus-host interactions.</title>
        <authorList>
            <person name="Chow C.E."/>
            <person name="Winget D.M."/>
            <person name="White R.A.III."/>
            <person name="Hallam S.J."/>
            <person name="Suttle C.A."/>
        </authorList>
    </citation>
    <scope>NUCLEOTIDE SEQUENCE</scope>
    <source>
        <strain evidence="1">Anoxic2_2</strain>
    </source>
</reference>
<name>A0A0F7L5G1_9VIRU</name>
<proteinExistence type="predicted"/>
<protein>
    <submittedName>
        <fullName evidence="1">Uncharacterized protein</fullName>
    </submittedName>
</protein>
<dbReference type="EMBL" id="KR029586">
    <property type="protein sequence ID" value="AKH46752.1"/>
    <property type="molecule type" value="Genomic_DNA"/>
</dbReference>